<dbReference type="InterPro" id="IPR011009">
    <property type="entry name" value="Kinase-like_dom_sf"/>
</dbReference>
<keyword evidence="3" id="KW-0732">Signal</keyword>
<dbReference type="Proteomes" id="UP001165085">
    <property type="component" value="Unassembled WGS sequence"/>
</dbReference>
<dbReference type="SUPFAM" id="SSF56112">
    <property type="entry name" value="Protein kinase-like (PK-like)"/>
    <property type="match status" value="1"/>
</dbReference>
<feature type="compositionally biased region" description="Basic residues" evidence="2">
    <location>
        <begin position="506"/>
        <end position="517"/>
    </location>
</feature>
<dbReference type="GO" id="GO:0055088">
    <property type="term" value="P:lipid homeostasis"/>
    <property type="evidence" value="ECO:0007669"/>
    <property type="project" value="TreeGrafter"/>
</dbReference>
<feature type="signal peptide" evidence="3">
    <location>
        <begin position="1"/>
        <end position="22"/>
    </location>
</feature>
<feature type="region of interest" description="Disordered" evidence="2">
    <location>
        <begin position="108"/>
        <end position="136"/>
    </location>
</feature>
<reference evidence="6" key="1">
    <citation type="journal article" date="2023" name="Commun. Biol.">
        <title>Genome analysis of Parmales, the sister group of diatoms, reveals the evolutionary specialization of diatoms from phago-mixotrophs to photoautotrophs.</title>
        <authorList>
            <person name="Ban H."/>
            <person name="Sato S."/>
            <person name="Yoshikawa S."/>
            <person name="Yamada K."/>
            <person name="Nakamura Y."/>
            <person name="Ichinomiya M."/>
            <person name="Sato N."/>
            <person name="Blanc-Mathieu R."/>
            <person name="Endo H."/>
            <person name="Kuwata A."/>
            <person name="Ogata H."/>
        </authorList>
    </citation>
    <scope>NUCLEOTIDE SEQUENCE [LARGE SCALE GENOMIC DNA]</scope>
    <source>
        <strain evidence="6">NIES 3701</strain>
    </source>
</reference>
<dbReference type="Pfam" id="PF03109">
    <property type="entry name" value="ABC1"/>
    <property type="match status" value="1"/>
</dbReference>
<dbReference type="GO" id="GO:0007005">
    <property type="term" value="P:mitochondrion organization"/>
    <property type="evidence" value="ECO:0007669"/>
    <property type="project" value="TreeGrafter"/>
</dbReference>
<evidence type="ECO:0000256" key="1">
    <source>
        <dbReference type="ARBA" id="ARBA00009670"/>
    </source>
</evidence>
<comment type="similarity">
    <text evidence="1">Belongs to the protein kinase superfamily. ADCK protein kinase family.</text>
</comment>
<feature type="region of interest" description="Disordered" evidence="2">
    <location>
        <begin position="493"/>
        <end position="523"/>
    </location>
</feature>
<dbReference type="InterPro" id="IPR045307">
    <property type="entry name" value="ADCK1_dom"/>
</dbReference>
<dbReference type="PANTHER" id="PTHR43173">
    <property type="entry name" value="ABC1 FAMILY PROTEIN"/>
    <property type="match status" value="1"/>
</dbReference>
<dbReference type="GO" id="GO:0005743">
    <property type="term" value="C:mitochondrial inner membrane"/>
    <property type="evidence" value="ECO:0007669"/>
    <property type="project" value="TreeGrafter"/>
</dbReference>
<keyword evidence="6" id="KW-1185">Reference proteome</keyword>
<sequence>MFRITALRASPLASVGLVSVLSCVTSPERFVSNCESRVSINNRDISSSRPTRSLSVYQGLEFCTRTIRLIKTAGKVAVLYKILPDSPLEAKVNECEERLKVAQIDYTGDGSSESQAAKGSDRPVSDRPVSNRLTTEQLRQKVYTSSQLLAEAEEELRESGAEDNKNRKAARWIVDLCRTNGGCYIKVGQHLANLDYLLPQEFIEELRVLYNDNPVSEFKHIKSLIENELGSSPHDLFSDFREKPLASASLAQVHVARLKESGRLVALKVQHPSVKRTGHGDIFALTKIIRFVERNFVEFKFGWLVDEIAPQLYKELDFVNEAENGRRAKELLEEKFKGRVVVPEVLEKYSSERVLCMSFEEGFCSTDLKEIEKNELSKTDCAKLISQVFCHQVFNTGFVHCDPHPANVMLRRGEGGKPVVVLVDHGLYKTLPADFRVTYCDFWVSIVTADIPLMKETCAKMNVGKMFPLLAAMVTARPFDEVLDRRRSGLLGLGGSKKADKERKERKDRRRKKREGKKKGLDESADAAMLRGYAVRFMGEILKLLEDVPRELPLLLKMNDCLRHIDHALGQDKNSNLEVCAKWASGGKLKAILEDKRKGLLQRMRAYVNHWLLLLRVKVLFGFLLRS</sequence>
<feature type="chain" id="PRO_5040886494" description="ABC1 atypical kinase-like domain-containing protein" evidence="3">
    <location>
        <begin position="23"/>
        <end position="627"/>
    </location>
</feature>
<accession>A0A9W7E631</accession>
<dbReference type="Gene3D" id="1.10.510.10">
    <property type="entry name" value="Transferase(Phosphotransferase) domain 1"/>
    <property type="match status" value="1"/>
</dbReference>
<dbReference type="PANTHER" id="PTHR43173:SF19">
    <property type="entry name" value="AARF DOMAIN-CONTAINING PROTEIN KINASE 1"/>
    <property type="match status" value="1"/>
</dbReference>
<dbReference type="AlphaFoldDB" id="A0A9W7E631"/>
<comment type="caution">
    <text evidence="5">The sequence shown here is derived from an EMBL/GenBank/DDBJ whole genome shotgun (WGS) entry which is preliminary data.</text>
</comment>
<protein>
    <recommendedName>
        <fullName evidence="4">ABC1 atypical kinase-like domain-containing protein</fullName>
    </recommendedName>
</protein>
<feature type="domain" description="ABC1 atypical kinase-like" evidence="4">
    <location>
        <begin position="212"/>
        <end position="456"/>
    </location>
</feature>
<evidence type="ECO:0000313" key="6">
    <source>
        <dbReference type="Proteomes" id="UP001165085"/>
    </source>
</evidence>
<dbReference type="PROSITE" id="PS51257">
    <property type="entry name" value="PROKAR_LIPOPROTEIN"/>
    <property type="match status" value="1"/>
</dbReference>
<evidence type="ECO:0000256" key="3">
    <source>
        <dbReference type="SAM" id="SignalP"/>
    </source>
</evidence>
<dbReference type="InterPro" id="IPR004147">
    <property type="entry name" value="ABC1_dom"/>
</dbReference>
<evidence type="ECO:0000259" key="4">
    <source>
        <dbReference type="Pfam" id="PF03109"/>
    </source>
</evidence>
<dbReference type="CDD" id="cd13969">
    <property type="entry name" value="ADCK1-like"/>
    <property type="match status" value="1"/>
</dbReference>
<dbReference type="OrthoDB" id="427480at2759"/>
<dbReference type="InterPro" id="IPR051130">
    <property type="entry name" value="Mito_struct-func_regulator"/>
</dbReference>
<name>A0A9W7E631_9STRA</name>
<gene>
    <name evidence="5" type="ORF">TrST_g9266</name>
</gene>
<organism evidence="5 6">
    <name type="scientific">Triparma strigata</name>
    <dbReference type="NCBI Taxonomy" id="1606541"/>
    <lineage>
        <taxon>Eukaryota</taxon>
        <taxon>Sar</taxon>
        <taxon>Stramenopiles</taxon>
        <taxon>Ochrophyta</taxon>
        <taxon>Bolidophyceae</taxon>
        <taxon>Parmales</taxon>
        <taxon>Triparmaceae</taxon>
        <taxon>Triparma</taxon>
    </lineage>
</organism>
<dbReference type="EMBL" id="BRXY01000089">
    <property type="protein sequence ID" value="GMH63868.1"/>
    <property type="molecule type" value="Genomic_DNA"/>
</dbReference>
<evidence type="ECO:0000256" key="2">
    <source>
        <dbReference type="SAM" id="MobiDB-lite"/>
    </source>
</evidence>
<evidence type="ECO:0000313" key="5">
    <source>
        <dbReference type="EMBL" id="GMH63868.1"/>
    </source>
</evidence>
<proteinExistence type="inferred from homology"/>